<dbReference type="Gene3D" id="3.30.70.2390">
    <property type="match status" value="1"/>
</dbReference>
<protein>
    <submittedName>
        <fullName evidence="5">LCP family protein</fullName>
    </submittedName>
</protein>
<keyword evidence="6" id="KW-1185">Reference proteome</keyword>
<comment type="caution">
    <text evidence="5">The sequence shown here is derived from an EMBL/GenBank/DDBJ whole genome shotgun (WGS) entry which is preliminary data.</text>
</comment>
<comment type="similarity">
    <text evidence="1">Belongs to the LytR/CpsA/Psr (LCP) family.</text>
</comment>
<dbReference type="Pfam" id="PF03816">
    <property type="entry name" value="LytR_cpsA_psr"/>
    <property type="match status" value="1"/>
</dbReference>
<feature type="compositionally biased region" description="Low complexity" evidence="2">
    <location>
        <begin position="312"/>
        <end position="328"/>
    </location>
</feature>
<proteinExistence type="inferred from homology"/>
<sequence length="461" mass="47456">MVMRLQNNVQVGELNLADGASGKVVPVNNSKDALQILILGTDTRDGTNGAYGSSADATGEGHSDVMMLMNISKGNKQVSVVSFPRDLMVPLPACKDPKSGQTFPAQALGQLNTALNNGGPGCTVAAINQLTGLHIDHFMLADFTAVKDLSNVIGGVEVCVDHSVDDVNGSGLVLPAGNSLVQGEQALAFLRTRHSFGDASDIARIQAQQYFLGSMVRKIKSDGTLSDLPKVYNIADAITKNLTIDSGLANIPAMVAIANRLKNVDLAKVAFITAPWVPFPADPNRNILSQPAANELFTALHNGTDLTGGSAAGASTSPSSPASQAPAVPAPSAAAYDKSIQPINVVNATGIPDRTTELTATLQGAGYTDLSQIPENTAATTTIGYGEGFKDVATDVAALFGIPASALVASTGVNGVRLNIGTDFASGTTFGKTALPPDIVASTADQSGKCLTVNPEMYPPN</sequence>
<evidence type="ECO:0000259" key="4">
    <source>
        <dbReference type="Pfam" id="PF13399"/>
    </source>
</evidence>
<evidence type="ECO:0000256" key="2">
    <source>
        <dbReference type="SAM" id="MobiDB-lite"/>
    </source>
</evidence>
<dbReference type="InterPro" id="IPR050922">
    <property type="entry name" value="LytR/CpsA/Psr_CW_biosynth"/>
</dbReference>
<evidence type="ECO:0000259" key="3">
    <source>
        <dbReference type="Pfam" id="PF03816"/>
    </source>
</evidence>
<feature type="domain" description="LytR/CpsA/Psr regulator C-terminal" evidence="4">
    <location>
        <begin position="342"/>
        <end position="424"/>
    </location>
</feature>
<feature type="region of interest" description="Disordered" evidence="2">
    <location>
        <begin position="308"/>
        <end position="328"/>
    </location>
</feature>
<dbReference type="Pfam" id="PF13399">
    <property type="entry name" value="LytR_C"/>
    <property type="match status" value="1"/>
</dbReference>
<organism evidence="5 6">
    <name type="scientific">Arthrobacter terrae</name>
    <dbReference type="NCBI Taxonomy" id="2935737"/>
    <lineage>
        <taxon>Bacteria</taxon>
        <taxon>Bacillati</taxon>
        <taxon>Actinomycetota</taxon>
        <taxon>Actinomycetes</taxon>
        <taxon>Micrococcales</taxon>
        <taxon>Micrococcaceae</taxon>
        <taxon>Arthrobacter</taxon>
    </lineage>
</organism>
<dbReference type="Gene3D" id="3.40.630.190">
    <property type="entry name" value="LCP protein"/>
    <property type="match status" value="1"/>
</dbReference>
<dbReference type="PANTHER" id="PTHR33392">
    <property type="entry name" value="POLYISOPRENYL-TEICHOIC ACID--PEPTIDOGLYCAN TEICHOIC ACID TRANSFERASE TAGU"/>
    <property type="match status" value="1"/>
</dbReference>
<evidence type="ECO:0000313" key="5">
    <source>
        <dbReference type="EMBL" id="MBG0740227.1"/>
    </source>
</evidence>
<name>A0A931CKF9_9MICC</name>
<evidence type="ECO:0000256" key="1">
    <source>
        <dbReference type="ARBA" id="ARBA00006068"/>
    </source>
</evidence>
<gene>
    <name evidence="5" type="ORF">IV500_12635</name>
</gene>
<dbReference type="EMBL" id="JADNYM010000015">
    <property type="protein sequence ID" value="MBG0740227.1"/>
    <property type="molecule type" value="Genomic_DNA"/>
</dbReference>
<feature type="domain" description="Cell envelope-related transcriptional attenuator" evidence="3">
    <location>
        <begin position="62"/>
        <end position="220"/>
    </location>
</feature>
<reference evidence="5 6" key="1">
    <citation type="submission" date="2020-11" db="EMBL/GenBank/DDBJ databases">
        <title>Arthrobacter antarcticus sp. nov., isolated from Antarctic Soil.</title>
        <authorList>
            <person name="Li J."/>
        </authorList>
    </citation>
    <scope>NUCLEOTIDE SEQUENCE [LARGE SCALE GENOMIC DNA]</scope>
    <source>
        <strain evidence="5 6">Z1-20</strain>
    </source>
</reference>
<accession>A0A931CKF9</accession>
<dbReference type="AlphaFoldDB" id="A0A931CKF9"/>
<dbReference type="InterPro" id="IPR004474">
    <property type="entry name" value="LytR_CpsA_psr"/>
</dbReference>
<dbReference type="PANTHER" id="PTHR33392:SF6">
    <property type="entry name" value="POLYISOPRENYL-TEICHOIC ACID--PEPTIDOGLYCAN TEICHOIC ACID TRANSFERASE TAGU"/>
    <property type="match status" value="1"/>
</dbReference>
<dbReference type="Proteomes" id="UP000655366">
    <property type="component" value="Unassembled WGS sequence"/>
</dbReference>
<evidence type="ECO:0000313" key="6">
    <source>
        <dbReference type="Proteomes" id="UP000655366"/>
    </source>
</evidence>
<dbReference type="NCBIfam" id="TIGR00350">
    <property type="entry name" value="lytR_cpsA_psr"/>
    <property type="match status" value="1"/>
</dbReference>
<dbReference type="InterPro" id="IPR027381">
    <property type="entry name" value="LytR/CpsA/Psr_C"/>
</dbReference>